<keyword evidence="5" id="KW-0862">Zinc</keyword>
<keyword evidence="6" id="KW-0805">Transcription regulation</keyword>
<feature type="non-terminal residue" evidence="11">
    <location>
        <position position="1"/>
    </location>
</feature>
<evidence type="ECO:0000256" key="1">
    <source>
        <dbReference type="ARBA" id="ARBA00004123"/>
    </source>
</evidence>
<dbReference type="PANTHER" id="PTHR16515:SF49">
    <property type="entry name" value="GASTRULA ZINC FINGER PROTEIN XLCGF49.1-LIKE-RELATED"/>
    <property type="match status" value="1"/>
</dbReference>
<feature type="domain" description="C2H2-type" evidence="10">
    <location>
        <begin position="87"/>
        <end position="114"/>
    </location>
</feature>
<dbReference type="PROSITE" id="PS00028">
    <property type="entry name" value="ZINC_FINGER_C2H2_1"/>
    <property type="match status" value="4"/>
</dbReference>
<evidence type="ECO:0000256" key="3">
    <source>
        <dbReference type="ARBA" id="ARBA00022737"/>
    </source>
</evidence>
<keyword evidence="2" id="KW-0479">Metal-binding</keyword>
<protein>
    <recommendedName>
        <fullName evidence="10">C2H2-type domain-containing protein</fullName>
    </recommendedName>
</protein>
<dbReference type="Pfam" id="PF00096">
    <property type="entry name" value="zf-C2H2"/>
    <property type="match status" value="1"/>
</dbReference>
<evidence type="ECO:0000313" key="11">
    <source>
        <dbReference type="EMBL" id="KAK7069725.1"/>
    </source>
</evidence>
<feature type="domain" description="C2H2-type" evidence="10">
    <location>
        <begin position="59"/>
        <end position="86"/>
    </location>
</feature>
<dbReference type="GO" id="GO:0005634">
    <property type="term" value="C:nucleus"/>
    <property type="evidence" value="ECO:0007669"/>
    <property type="project" value="UniProtKB-SubCell"/>
</dbReference>
<feature type="domain" description="C2H2-type" evidence="10">
    <location>
        <begin position="2"/>
        <end position="29"/>
    </location>
</feature>
<comment type="caution">
    <text evidence="11">The sequence shown here is derived from an EMBL/GenBank/DDBJ whole genome shotgun (WGS) entry which is preliminary data.</text>
</comment>
<keyword evidence="12" id="KW-1185">Reference proteome</keyword>
<evidence type="ECO:0000256" key="2">
    <source>
        <dbReference type="ARBA" id="ARBA00022723"/>
    </source>
</evidence>
<evidence type="ECO:0000256" key="7">
    <source>
        <dbReference type="ARBA" id="ARBA00023163"/>
    </source>
</evidence>
<evidence type="ECO:0000256" key="4">
    <source>
        <dbReference type="ARBA" id="ARBA00022771"/>
    </source>
</evidence>
<feature type="domain" description="C2H2-type" evidence="10">
    <location>
        <begin position="30"/>
        <end position="58"/>
    </location>
</feature>
<dbReference type="GO" id="GO:0008270">
    <property type="term" value="F:zinc ion binding"/>
    <property type="evidence" value="ECO:0007669"/>
    <property type="project" value="UniProtKB-KW"/>
</dbReference>
<dbReference type="PROSITE" id="PS50157">
    <property type="entry name" value="ZINC_FINGER_C2H2_2"/>
    <property type="match status" value="4"/>
</dbReference>
<dbReference type="SMART" id="SM00355">
    <property type="entry name" value="ZnF_C2H2"/>
    <property type="match status" value="4"/>
</dbReference>
<dbReference type="EMBL" id="JAXCGZ010015904">
    <property type="protein sequence ID" value="KAK7069725.1"/>
    <property type="molecule type" value="Genomic_DNA"/>
</dbReference>
<evidence type="ECO:0000256" key="6">
    <source>
        <dbReference type="ARBA" id="ARBA00023015"/>
    </source>
</evidence>
<evidence type="ECO:0000256" key="5">
    <source>
        <dbReference type="ARBA" id="ARBA00022833"/>
    </source>
</evidence>
<name>A0AAN8X0F1_HALRR</name>
<comment type="subcellular location">
    <subcellularLocation>
        <location evidence="1">Nucleus</location>
    </subcellularLocation>
</comment>
<evidence type="ECO:0000256" key="9">
    <source>
        <dbReference type="PROSITE-ProRule" id="PRU00042"/>
    </source>
</evidence>
<gene>
    <name evidence="11" type="ORF">SK128_010145</name>
</gene>
<keyword evidence="8" id="KW-0539">Nucleus</keyword>
<keyword evidence="7" id="KW-0804">Transcription</keyword>
<evidence type="ECO:0000313" key="12">
    <source>
        <dbReference type="Proteomes" id="UP001381693"/>
    </source>
</evidence>
<organism evidence="11 12">
    <name type="scientific">Halocaridina rubra</name>
    <name type="common">Hawaiian red shrimp</name>
    <dbReference type="NCBI Taxonomy" id="373956"/>
    <lineage>
        <taxon>Eukaryota</taxon>
        <taxon>Metazoa</taxon>
        <taxon>Ecdysozoa</taxon>
        <taxon>Arthropoda</taxon>
        <taxon>Crustacea</taxon>
        <taxon>Multicrustacea</taxon>
        <taxon>Malacostraca</taxon>
        <taxon>Eumalacostraca</taxon>
        <taxon>Eucarida</taxon>
        <taxon>Decapoda</taxon>
        <taxon>Pleocyemata</taxon>
        <taxon>Caridea</taxon>
        <taxon>Atyoidea</taxon>
        <taxon>Atyidae</taxon>
        <taxon>Halocaridina</taxon>
    </lineage>
</organism>
<evidence type="ECO:0000259" key="10">
    <source>
        <dbReference type="PROSITE" id="PS50157"/>
    </source>
</evidence>
<dbReference type="InterPro" id="IPR013087">
    <property type="entry name" value="Znf_C2H2_type"/>
</dbReference>
<proteinExistence type="predicted"/>
<keyword evidence="3" id="KW-0677">Repeat</keyword>
<keyword evidence="4 9" id="KW-0863">Zinc-finger</keyword>
<dbReference type="FunFam" id="3.30.160.60:FF:001289">
    <property type="entry name" value="Zinc finger protein 574"/>
    <property type="match status" value="1"/>
</dbReference>
<dbReference type="PANTHER" id="PTHR16515">
    <property type="entry name" value="PR DOMAIN ZINC FINGER PROTEIN"/>
    <property type="match status" value="1"/>
</dbReference>
<dbReference type="InterPro" id="IPR036236">
    <property type="entry name" value="Znf_C2H2_sf"/>
</dbReference>
<evidence type="ECO:0000256" key="8">
    <source>
        <dbReference type="ARBA" id="ARBA00023242"/>
    </source>
</evidence>
<dbReference type="Proteomes" id="UP001381693">
    <property type="component" value="Unassembled WGS sequence"/>
</dbReference>
<dbReference type="InterPro" id="IPR050331">
    <property type="entry name" value="Zinc_finger"/>
</dbReference>
<reference evidence="11 12" key="1">
    <citation type="submission" date="2023-11" db="EMBL/GenBank/DDBJ databases">
        <title>Halocaridina rubra genome assembly.</title>
        <authorList>
            <person name="Smith C."/>
        </authorList>
    </citation>
    <scope>NUCLEOTIDE SEQUENCE [LARGE SCALE GENOMIC DNA]</scope>
    <source>
        <strain evidence="11">EP-1</strain>
        <tissue evidence="11">Whole</tissue>
    </source>
</reference>
<sequence>TFECDVCLRKFSKRAYCVVHKRSHTGEKPYLCDLCGMSFSISLNLARHVKAAHFEGKSYSCSLCSENFTSKLSLAYHNRQHKSVKQFGCTFCGKRYTNKRTLSEHLKHHANKLPPNEENTVFIKTESHYKEMEPKKCIVVDGLVGVDGVSSVLMCSDLENQDKDTIMNNEDKDVDLSIRRDEDDVSLFEDTDVRKKIICKSEPSEMADYDPLYS</sequence>
<accession>A0AAN8X0F1</accession>
<dbReference type="SUPFAM" id="SSF57667">
    <property type="entry name" value="beta-beta-alpha zinc fingers"/>
    <property type="match status" value="2"/>
</dbReference>
<dbReference type="AlphaFoldDB" id="A0AAN8X0F1"/>
<dbReference type="Gene3D" id="3.30.160.60">
    <property type="entry name" value="Classic Zinc Finger"/>
    <property type="match status" value="3"/>
</dbReference>
<dbReference type="GO" id="GO:0006357">
    <property type="term" value="P:regulation of transcription by RNA polymerase II"/>
    <property type="evidence" value="ECO:0007669"/>
    <property type="project" value="UniProtKB-ARBA"/>
</dbReference>
<dbReference type="Pfam" id="PF13894">
    <property type="entry name" value="zf-C2H2_4"/>
    <property type="match status" value="1"/>
</dbReference>